<evidence type="ECO:0000313" key="5">
    <source>
        <dbReference type="Proteomes" id="UP001149074"/>
    </source>
</evidence>
<feature type="region of interest" description="Disordered" evidence="2">
    <location>
        <begin position="132"/>
        <end position="156"/>
    </location>
</feature>
<dbReference type="GeneID" id="81360703"/>
<evidence type="ECO:0000256" key="1">
    <source>
        <dbReference type="ARBA" id="ARBA00022679"/>
    </source>
</evidence>
<protein>
    <submittedName>
        <fullName evidence="4">4'-phosphopantetheinyl transferase B</fullName>
    </submittedName>
</protein>
<dbReference type="SUPFAM" id="SSF56214">
    <property type="entry name" value="4'-phosphopantetheinyl transferase"/>
    <property type="match status" value="1"/>
</dbReference>
<dbReference type="EMBL" id="JAPQKI010000009">
    <property type="protein sequence ID" value="KAJ5090549.1"/>
    <property type="molecule type" value="Genomic_DNA"/>
</dbReference>
<name>A0A9W9EZ45_9EURO</name>
<dbReference type="RefSeq" id="XP_056472530.1">
    <property type="nucleotide sequence ID" value="XM_056621724.1"/>
</dbReference>
<dbReference type="InterPro" id="IPR008278">
    <property type="entry name" value="4-PPantetheinyl_Trfase_dom"/>
</dbReference>
<gene>
    <name evidence="4" type="ORF">N7532_009233</name>
</gene>
<reference evidence="4" key="2">
    <citation type="journal article" date="2023" name="IMA Fungus">
        <title>Comparative genomic study of the Penicillium genus elucidates a diverse pangenome and 15 lateral gene transfer events.</title>
        <authorList>
            <person name="Petersen C."/>
            <person name="Sorensen T."/>
            <person name="Nielsen M.R."/>
            <person name="Sondergaard T.E."/>
            <person name="Sorensen J.L."/>
            <person name="Fitzpatrick D.A."/>
            <person name="Frisvad J.C."/>
            <person name="Nielsen K.L."/>
        </authorList>
    </citation>
    <scope>NUCLEOTIDE SEQUENCE</scope>
    <source>
        <strain evidence="4">IBT 30761</strain>
    </source>
</reference>
<dbReference type="Proteomes" id="UP001149074">
    <property type="component" value="Unassembled WGS sequence"/>
</dbReference>
<feature type="compositionally biased region" description="Gly residues" evidence="2">
    <location>
        <begin position="138"/>
        <end position="149"/>
    </location>
</feature>
<sequence length="191" mass="20649">MKPIPFPYALNIGTDIVHLPRITRLLTQRANYLSRFTQRILSDTEQRDFHRRFKGVLHPTSPTTLTSDPSKKDTSNSPRTPPVTPEMTRWLAGRFAAKEAARKAAPKGAASIGWKDVFVSVQRDERGVDGVSTVTSGAGTGPGEGGHTAGDGTSRRPEIVYRGKEGEPDRVGKLSISHDGDYVVATVLAAG</sequence>
<feature type="domain" description="4'-phosphopantetheinyl transferase" evidence="3">
    <location>
        <begin position="12"/>
        <end position="126"/>
    </location>
</feature>
<dbReference type="Pfam" id="PF01648">
    <property type="entry name" value="ACPS"/>
    <property type="match status" value="1"/>
</dbReference>
<feature type="region of interest" description="Disordered" evidence="2">
    <location>
        <begin position="52"/>
        <end position="86"/>
    </location>
</feature>
<evidence type="ECO:0000313" key="4">
    <source>
        <dbReference type="EMBL" id="KAJ5090549.1"/>
    </source>
</evidence>
<dbReference type="Gene3D" id="3.90.470.20">
    <property type="entry name" value="4'-phosphopantetheinyl transferase domain"/>
    <property type="match status" value="1"/>
</dbReference>
<keyword evidence="1 4" id="KW-0808">Transferase</keyword>
<comment type="caution">
    <text evidence="4">The sequence shown here is derived from an EMBL/GenBank/DDBJ whole genome shotgun (WGS) entry which is preliminary data.</text>
</comment>
<dbReference type="GO" id="GO:0008897">
    <property type="term" value="F:holo-[acyl-carrier-protein] synthase activity"/>
    <property type="evidence" value="ECO:0007669"/>
    <property type="project" value="InterPro"/>
</dbReference>
<proteinExistence type="predicted"/>
<reference evidence="4" key="1">
    <citation type="submission" date="2022-11" db="EMBL/GenBank/DDBJ databases">
        <authorList>
            <person name="Petersen C."/>
        </authorList>
    </citation>
    <scope>NUCLEOTIDE SEQUENCE</scope>
    <source>
        <strain evidence="4">IBT 30761</strain>
    </source>
</reference>
<dbReference type="AlphaFoldDB" id="A0A9W9EZ45"/>
<dbReference type="InterPro" id="IPR037143">
    <property type="entry name" value="4-PPantetheinyl_Trfase_dom_sf"/>
</dbReference>
<dbReference type="GO" id="GO:0000287">
    <property type="term" value="F:magnesium ion binding"/>
    <property type="evidence" value="ECO:0007669"/>
    <property type="project" value="InterPro"/>
</dbReference>
<evidence type="ECO:0000259" key="3">
    <source>
        <dbReference type="Pfam" id="PF01648"/>
    </source>
</evidence>
<organism evidence="4 5">
    <name type="scientific">Penicillium argentinense</name>
    <dbReference type="NCBI Taxonomy" id="1131581"/>
    <lineage>
        <taxon>Eukaryota</taxon>
        <taxon>Fungi</taxon>
        <taxon>Dikarya</taxon>
        <taxon>Ascomycota</taxon>
        <taxon>Pezizomycotina</taxon>
        <taxon>Eurotiomycetes</taxon>
        <taxon>Eurotiomycetidae</taxon>
        <taxon>Eurotiales</taxon>
        <taxon>Aspergillaceae</taxon>
        <taxon>Penicillium</taxon>
    </lineage>
</organism>
<evidence type="ECO:0000256" key="2">
    <source>
        <dbReference type="SAM" id="MobiDB-lite"/>
    </source>
</evidence>
<dbReference type="OrthoDB" id="15433at2759"/>
<accession>A0A9W9EZ45</accession>
<keyword evidence="5" id="KW-1185">Reference proteome</keyword>
<feature type="compositionally biased region" description="Low complexity" evidence="2">
    <location>
        <begin position="59"/>
        <end position="68"/>
    </location>
</feature>